<evidence type="ECO:0000256" key="5">
    <source>
        <dbReference type="ARBA" id="ARBA00023295"/>
    </source>
</evidence>
<evidence type="ECO:0000259" key="7">
    <source>
        <dbReference type="Pfam" id="PF00933"/>
    </source>
</evidence>
<dbReference type="AlphaFoldDB" id="A0A366DMY3"/>
<dbReference type="Pfam" id="PF00933">
    <property type="entry name" value="Glyco_hydro_3"/>
    <property type="match status" value="1"/>
</dbReference>
<dbReference type="GO" id="GO:0005975">
    <property type="term" value="P:carbohydrate metabolic process"/>
    <property type="evidence" value="ECO:0007669"/>
    <property type="project" value="InterPro"/>
</dbReference>
<dbReference type="PANTHER" id="PTHR30480:SF13">
    <property type="entry name" value="BETA-HEXOSAMINIDASE"/>
    <property type="match status" value="1"/>
</dbReference>
<reference evidence="8 9" key="1">
    <citation type="submission" date="2018-06" db="EMBL/GenBank/DDBJ databases">
        <title>Genomic Encyclopedia of Type Strains, Phase IV (KMG-IV): sequencing the most valuable type-strain genomes for metagenomic binning, comparative biology and taxonomic classification.</title>
        <authorList>
            <person name="Goeker M."/>
        </authorList>
    </citation>
    <scope>NUCLEOTIDE SEQUENCE [LARGE SCALE GENOMIC DNA]</scope>
    <source>
        <strain evidence="8 9">DSM 44599</strain>
    </source>
</reference>
<organism evidence="8 9">
    <name type="scientific">Nocardia puris</name>
    <dbReference type="NCBI Taxonomy" id="208602"/>
    <lineage>
        <taxon>Bacteria</taxon>
        <taxon>Bacillati</taxon>
        <taxon>Actinomycetota</taxon>
        <taxon>Actinomycetes</taxon>
        <taxon>Mycobacteriales</taxon>
        <taxon>Nocardiaceae</taxon>
        <taxon>Nocardia</taxon>
    </lineage>
</organism>
<dbReference type="InterPro" id="IPR036962">
    <property type="entry name" value="Glyco_hydro_3_N_sf"/>
</dbReference>
<dbReference type="InterPro" id="IPR017853">
    <property type="entry name" value="GH"/>
</dbReference>
<feature type="domain" description="Glycoside hydrolase family 3 N-terminal" evidence="7">
    <location>
        <begin position="128"/>
        <end position="441"/>
    </location>
</feature>
<sequence length="450" mass="46666">MSMCGRRQAMRAGTAGALAEEPGARATPEPIMWALAPGARIRRSGARGQTRPNSRSARELPWDPMRKTALALFAVCAALATACSGGDTPSTTTASPTGTPGTTEATADPTTPAARDCAAEYLARFTPRQKLAQLLTVGITGAADANNVVSTEQVGGIFVGGWTDRSMLTDGSLDALQAQAVAPLMVTIDEEGGRVSRVRDLIGPAPSARVTAQTMTPEQFYEATLTRGRALKDLGVTVNFAPDVDVSSQPDDTVIGDRSFSDDPEVVTRYADAYIRAMREVGVGTVMKHFPGHGSGSGDSHTGAVRTPPLDQLQTVDLVPFRNLIGSGAAVMIGHLDVPGLTTPDVPASISPQVMSLLREGTGYGAAPFDGPIFTDDLSGMAAITDRMGIEQAVEAALVAGADNALWISTTAVSSVLDGLEQAVANGRLPTAQVDASVVRMGKYKGALAC</sequence>
<dbReference type="STRING" id="1210090.GCA_001613185_00821"/>
<keyword evidence="5" id="KW-0326">Glycosidase</keyword>
<dbReference type="PANTHER" id="PTHR30480">
    <property type="entry name" value="BETA-HEXOSAMINIDASE-RELATED"/>
    <property type="match status" value="1"/>
</dbReference>
<accession>A0A366DMY3</accession>
<gene>
    <name evidence="8" type="ORF">DFR74_104118</name>
</gene>
<dbReference type="EC" id="3.2.1.52" evidence="3"/>
<feature type="region of interest" description="Disordered" evidence="6">
    <location>
        <begin position="85"/>
        <end position="112"/>
    </location>
</feature>
<comment type="similarity">
    <text evidence="2">Belongs to the glycosyl hydrolase 3 family.</text>
</comment>
<dbReference type="SUPFAM" id="SSF51445">
    <property type="entry name" value="(Trans)glycosidases"/>
    <property type="match status" value="1"/>
</dbReference>
<dbReference type="Proteomes" id="UP000252586">
    <property type="component" value="Unassembled WGS sequence"/>
</dbReference>
<evidence type="ECO:0000256" key="6">
    <source>
        <dbReference type="SAM" id="MobiDB-lite"/>
    </source>
</evidence>
<feature type="region of interest" description="Disordered" evidence="6">
    <location>
        <begin position="1"/>
        <end position="24"/>
    </location>
</feature>
<name>A0A366DMY3_9NOCA</name>
<dbReference type="InterPro" id="IPR050226">
    <property type="entry name" value="NagZ_Beta-hexosaminidase"/>
</dbReference>
<dbReference type="GO" id="GO:0004563">
    <property type="term" value="F:beta-N-acetylhexosaminidase activity"/>
    <property type="evidence" value="ECO:0007669"/>
    <property type="project" value="UniProtKB-EC"/>
</dbReference>
<keyword evidence="4" id="KW-0378">Hydrolase</keyword>
<evidence type="ECO:0000313" key="8">
    <source>
        <dbReference type="EMBL" id="RBO91416.1"/>
    </source>
</evidence>
<protein>
    <recommendedName>
        <fullName evidence="3">beta-N-acetylhexosaminidase</fullName>
        <ecNumber evidence="3">3.2.1.52</ecNumber>
    </recommendedName>
</protein>
<evidence type="ECO:0000256" key="1">
    <source>
        <dbReference type="ARBA" id="ARBA00001231"/>
    </source>
</evidence>
<dbReference type="GO" id="GO:0009254">
    <property type="term" value="P:peptidoglycan turnover"/>
    <property type="evidence" value="ECO:0007669"/>
    <property type="project" value="TreeGrafter"/>
</dbReference>
<comment type="caution">
    <text evidence="8">The sequence shown here is derived from an EMBL/GenBank/DDBJ whole genome shotgun (WGS) entry which is preliminary data.</text>
</comment>
<evidence type="ECO:0000256" key="3">
    <source>
        <dbReference type="ARBA" id="ARBA00012663"/>
    </source>
</evidence>
<evidence type="ECO:0000256" key="2">
    <source>
        <dbReference type="ARBA" id="ARBA00005336"/>
    </source>
</evidence>
<evidence type="ECO:0000313" key="9">
    <source>
        <dbReference type="Proteomes" id="UP000252586"/>
    </source>
</evidence>
<proteinExistence type="inferred from homology"/>
<dbReference type="EMBL" id="QNRE01000004">
    <property type="protein sequence ID" value="RBO91416.1"/>
    <property type="molecule type" value="Genomic_DNA"/>
</dbReference>
<comment type="catalytic activity">
    <reaction evidence="1">
        <text>Hydrolysis of terminal non-reducing N-acetyl-D-hexosamine residues in N-acetyl-beta-D-hexosaminides.</text>
        <dbReference type="EC" id="3.2.1.52"/>
    </reaction>
</comment>
<dbReference type="InterPro" id="IPR001764">
    <property type="entry name" value="Glyco_hydro_3_N"/>
</dbReference>
<keyword evidence="9" id="KW-1185">Reference proteome</keyword>
<evidence type="ECO:0000256" key="4">
    <source>
        <dbReference type="ARBA" id="ARBA00022801"/>
    </source>
</evidence>
<dbReference type="Gene3D" id="3.20.20.300">
    <property type="entry name" value="Glycoside hydrolase, family 3, N-terminal domain"/>
    <property type="match status" value="1"/>
</dbReference>